<dbReference type="InterPro" id="IPR012999">
    <property type="entry name" value="Pyr_OxRdtase_I_AS"/>
</dbReference>
<evidence type="ECO:0000259" key="14">
    <source>
        <dbReference type="Pfam" id="PF02852"/>
    </source>
</evidence>
<dbReference type="AlphaFoldDB" id="A0A0D6LK16"/>
<evidence type="ECO:0000259" key="15">
    <source>
        <dbReference type="Pfam" id="PF04263"/>
    </source>
</evidence>
<evidence type="ECO:0000256" key="7">
    <source>
        <dbReference type="ARBA" id="ARBA00022827"/>
    </source>
</evidence>
<feature type="domain" description="FAD/NAD(P)-binding" evidence="16">
    <location>
        <begin position="281"/>
        <end position="619"/>
    </location>
</feature>
<dbReference type="Proteomes" id="UP000054495">
    <property type="component" value="Unassembled WGS sequence"/>
</dbReference>
<dbReference type="PRINTS" id="PR00411">
    <property type="entry name" value="PNDRDTASEI"/>
</dbReference>
<dbReference type="Pfam" id="PF02852">
    <property type="entry name" value="Pyr_redox_dim"/>
    <property type="match status" value="1"/>
</dbReference>
<evidence type="ECO:0000256" key="9">
    <source>
        <dbReference type="ARBA" id="ARBA00022857"/>
    </source>
</evidence>
<keyword evidence="12 13" id="KW-0676">Redox-active center</keyword>
<dbReference type="GO" id="GO:0006772">
    <property type="term" value="P:thiamine metabolic process"/>
    <property type="evidence" value="ECO:0007669"/>
    <property type="project" value="InterPro"/>
</dbReference>
<comment type="cofactor">
    <cofactor evidence="1">
        <name>FAD</name>
        <dbReference type="ChEBI" id="CHEBI:57692"/>
    </cofactor>
</comment>
<evidence type="ECO:0000256" key="3">
    <source>
        <dbReference type="ARBA" id="ARBA00022630"/>
    </source>
</evidence>
<accession>A0A0D6LK16</accession>
<reference evidence="17 18" key="1">
    <citation type="submission" date="2013-05" db="EMBL/GenBank/DDBJ databases">
        <title>Draft genome of the parasitic nematode Anyclostoma ceylanicum.</title>
        <authorList>
            <person name="Mitreva M."/>
        </authorList>
    </citation>
    <scope>NUCLEOTIDE SEQUENCE [LARGE SCALE GENOMIC DNA]</scope>
</reference>
<dbReference type="Pfam" id="PF07992">
    <property type="entry name" value="Pyr_redox_2"/>
    <property type="match status" value="1"/>
</dbReference>
<keyword evidence="7 13" id="KW-0274">FAD</keyword>
<dbReference type="NCBIfam" id="TIGR01438">
    <property type="entry name" value="TGR"/>
    <property type="match status" value="1"/>
</dbReference>
<dbReference type="InterPro" id="IPR007371">
    <property type="entry name" value="TPK_catalytic"/>
</dbReference>
<evidence type="ECO:0000256" key="6">
    <source>
        <dbReference type="ARBA" id="ARBA00022777"/>
    </source>
</evidence>
<dbReference type="GO" id="GO:0016301">
    <property type="term" value="F:kinase activity"/>
    <property type="evidence" value="ECO:0007669"/>
    <property type="project" value="UniProtKB-KW"/>
</dbReference>
<evidence type="ECO:0000256" key="1">
    <source>
        <dbReference type="ARBA" id="ARBA00001974"/>
    </source>
</evidence>
<keyword evidence="6 17" id="KW-0418">Kinase</keyword>
<dbReference type="Gene3D" id="2.60.120.320">
    <property type="entry name" value="Thiamin pyrophosphokinase, thiamin-binding domain"/>
    <property type="match status" value="1"/>
</dbReference>
<keyword evidence="9" id="KW-0521">NADP</keyword>
<evidence type="ECO:0000256" key="8">
    <source>
        <dbReference type="ARBA" id="ARBA00022840"/>
    </source>
</evidence>
<evidence type="ECO:0000256" key="12">
    <source>
        <dbReference type="ARBA" id="ARBA00023284"/>
    </source>
</evidence>
<evidence type="ECO:0000256" key="11">
    <source>
        <dbReference type="ARBA" id="ARBA00023157"/>
    </source>
</evidence>
<comment type="similarity">
    <text evidence="2 13">Belongs to the class-I pyridine nucleotide-disulfide oxidoreductase family.</text>
</comment>
<dbReference type="Gene3D" id="3.40.50.10240">
    <property type="entry name" value="Thiamin pyrophosphokinase, catalytic domain"/>
    <property type="match status" value="1"/>
</dbReference>
<dbReference type="PANTHER" id="PTHR42737:SF7">
    <property type="entry name" value="THIOREDOXIN-DISULFIDE REDUCTASE"/>
    <property type="match status" value="1"/>
</dbReference>
<evidence type="ECO:0000256" key="5">
    <source>
        <dbReference type="ARBA" id="ARBA00022741"/>
    </source>
</evidence>
<dbReference type="PROSITE" id="PS00076">
    <property type="entry name" value="PYRIDINE_REDOX_1"/>
    <property type="match status" value="1"/>
</dbReference>
<keyword evidence="5" id="KW-0547">Nucleotide-binding</keyword>
<dbReference type="CDD" id="cd07995">
    <property type="entry name" value="TPK"/>
    <property type="match status" value="1"/>
</dbReference>
<dbReference type="GO" id="GO:0004788">
    <property type="term" value="F:thiamine diphosphokinase activity"/>
    <property type="evidence" value="ECO:0007669"/>
    <property type="project" value="InterPro"/>
</dbReference>
<dbReference type="InterPro" id="IPR036188">
    <property type="entry name" value="FAD/NAD-bd_sf"/>
</dbReference>
<evidence type="ECO:0000256" key="2">
    <source>
        <dbReference type="ARBA" id="ARBA00007532"/>
    </source>
</evidence>
<dbReference type="InterPro" id="IPR023753">
    <property type="entry name" value="FAD/NAD-binding_dom"/>
</dbReference>
<evidence type="ECO:0000256" key="13">
    <source>
        <dbReference type="RuleBase" id="RU003691"/>
    </source>
</evidence>
<dbReference type="SUPFAM" id="SSF63999">
    <property type="entry name" value="Thiamin pyrophosphokinase, catalytic domain"/>
    <property type="match status" value="1"/>
</dbReference>
<keyword evidence="8" id="KW-0067">ATP-binding</keyword>
<keyword evidence="10 13" id="KW-0560">Oxidoreductase</keyword>
<dbReference type="GO" id="GO:0004362">
    <property type="term" value="F:glutathione-disulfide reductase (NADPH) activity"/>
    <property type="evidence" value="ECO:0007669"/>
    <property type="project" value="TreeGrafter"/>
</dbReference>
<evidence type="ECO:0000313" key="18">
    <source>
        <dbReference type="Proteomes" id="UP000054495"/>
    </source>
</evidence>
<keyword evidence="11" id="KW-1015">Disulfide bond</keyword>
<sequence>MFKTVSAFADNRSRPHPTSALQAGSLAAVHSEKDAIVLFGDKKPRFRVVVSTENVVFSQDYQRTGGTVMVASNVCIWLNGAVEAERPSWARLWNVAQKRYSTDGGANRIVGREPELAPPDVVLGDMDSILSIVAEGLKSRCLLVHAPDQDKTDLTKCLEYIAQDFKKGLQLMYFQVFLLLELYSTGVVASRVLLLGGTSGRFDHTMAAINSLYYSSKIMDKDVFCLDGENLTCVLDEGEYVINVDRQHVTGTCGVIPFCQRPTVVTMKGFRWDLASSVSEFDLIVIGGGSGGLSCSKAASEYGASVALVNGVTPSPHGTTWGIGGTCANVGCIPKKLMHHAGIVGKEVDHAETYGWTNVEKGKHSWEALVKVVNDRIKANSWIYRVQLHKKFATFQFITQWIGGVKLYTAIASFIDNHTVKILTLRAPNIVLATGLRPRYPEIPGADNGITSDDLFWSVKSPGKTLVVGASYVALETAGMLADLGLPVDLLIRSRPLKPFDQDCVKCVVEGLKHHGANVIYGREVGEVALDGDKRKVTFKDVSTGQNVANDVYDTVIWAMGRDPQHGTLNLAAAGIDVDSSSDRIIVGDDDRTSARNIYAIGDIALGRPELTPAAIRAGQLLAGRLFNGSKELMDYFNIPTTVFTPLELGTVGHTEEQAAYLFGAENIEVYHSHFTPFEYVVPQDDDSAHCYAKVMV</sequence>
<dbReference type="PRINTS" id="PR00368">
    <property type="entry name" value="FADPNR"/>
</dbReference>
<organism evidence="17 18">
    <name type="scientific">Ancylostoma ceylanicum</name>
    <dbReference type="NCBI Taxonomy" id="53326"/>
    <lineage>
        <taxon>Eukaryota</taxon>
        <taxon>Metazoa</taxon>
        <taxon>Ecdysozoa</taxon>
        <taxon>Nematoda</taxon>
        <taxon>Chromadorea</taxon>
        <taxon>Rhabditida</taxon>
        <taxon>Rhabditina</taxon>
        <taxon>Rhabditomorpha</taxon>
        <taxon>Strongyloidea</taxon>
        <taxon>Ancylostomatidae</taxon>
        <taxon>Ancylostomatinae</taxon>
        <taxon>Ancylostoma</taxon>
    </lineage>
</organism>
<keyword evidence="3 13" id="KW-0285">Flavoprotein</keyword>
<evidence type="ECO:0000313" key="17">
    <source>
        <dbReference type="EMBL" id="EPB72284.1"/>
    </source>
</evidence>
<dbReference type="Pfam" id="PF04263">
    <property type="entry name" value="TPK_catalytic"/>
    <property type="match status" value="1"/>
</dbReference>
<protein>
    <submittedName>
        <fullName evidence="17">Thiamine diphosphokinase</fullName>
    </submittedName>
</protein>
<dbReference type="NCBIfam" id="TIGR01378">
    <property type="entry name" value="thi_PPkinase"/>
    <property type="match status" value="1"/>
</dbReference>
<dbReference type="GO" id="GO:0005524">
    <property type="term" value="F:ATP binding"/>
    <property type="evidence" value="ECO:0007669"/>
    <property type="project" value="UniProtKB-KW"/>
</dbReference>
<dbReference type="InterPro" id="IPR036371">
    <property type="entry name" value="TPK_B1-bd_sf"/>
</dbReference>
<dbReference type="InterPro" id="IPR004099">
    <property type="entry name" value="Pyr_nucl-diS_OxRdtase_dimer"/>
</dbReference>
<feature type="domain" description="Pyridine nucleotide-disulphide oxidoreductase dimerisation" evidence="14">
    <location>
        <begin position="639"/>
        <end position="696"/>
    </location>
</feature>
<dbReference type="GO" id="GO:0030975">
    <property type="term" value="F:thiamine binding"/>
    <property type="evidence" value="ECO:0007669"/>
    <property type="project" value="InterPro"/>
</dbReference>
<keyword evidence="4" id="KW-0808">Transferase</keyword>
<dbReference type="GO" id="GO:0004791">
    <property type="term" value="F:thioredoxin-disulfide reductase (NADPH) activity"/>
    <property type="evidence" value="ECO:0007669"/>
    <property type="project" value="InterPro"/>
</dbReference>
<dbReference type="SUPFAM" id="SSF51905">
    <property type="entry name" value="FAD/NAD(P)-binding domain"/>
    <property type="match status" value="1"/>
</dbReference>
<dbReference type="InterPro" id="IPR006338">
    <property type="entry name" value="Thioredoxin/glutathione_Rdtase"/>
</dbReference>
<dbReference type="GO" id="GO:0005739">
    <property type="term" value="C:mitochondrion"/>
    <property type="evidence" value="ECO:0007669"/>
    <property type="project" value="TreeGrafter"/>
</dbReference>
<keyword evidence="18" id="KW-1185">Reference proteome</keyword>
<dbReference type="InterPro" id="IPR006282">
    <property type="entry name" value="Thi_PPkinase"/>
</dbReference>
<evidence type="ECO:0000256" key="4">
    <source>
        <dbReference type="ARBA" id="ARBA00022679"/>
    </source>
</evidence>
<dbReference type="InterPro" id="IPR046952">
    <property type="entry name" value="GSHR/TRXR-like"/>
</dbReference>
<proteinExistence type="inferred from homology"/>
<dbReference type="GO" id="GO:0050660">
    <property type="term" value="F:flavin adenine dinucleotide binding"/>
    <property type="evidence" value="ECO:0007669"/>
    <property type="project" value="InterPro"/>
</dbReference>
<dbReference type="GO" id="GO:0045454">
    <property type="term" value="P:cell redox homeostasis"/>
    <property type="evidence" value="ECO:0007669"/>
    <property type="project" value="InterPro"/>
</dbReference>
<dbReference type="PANTHER" id="PTHR42737">
    <property type="entry name" value="GLUTATHIONE REDUCTASE"/>
    <property type="match status" value="1"/>
</dbReference>
<dbReference type="GO" id="GO:0034599">
    <property type="term" value="P:cellular response to oxidative stress"/>
    <property type="evidence" value="ECO:0007669"/>
    <property type="project" value="TreeGrafter"/>
</dbReference>
<dbReference type="InterPro" id="IPR036759">
    <property type="entry name" value="TPK_catalytic_sf"/>
</dbReference>
<dbReference type="GO" id="GO:0005829">
    <property type="term" value="C:cytosol"/>
    <property type="evidence" value="ECO:0007669"/>
    <property type="project" value="TreeGrafter"/>
</dbReference>
<dbReference type="GO" id="GO:0006749">
    <property type="term" value="P:glutathione metabolic process"/>
    <property type="evidence" value="ECO:0007669"/>
    <property type="project" value="TreeGrafter"/>
</dbReference>
<dbReference type="GO" id="GO:0009229">
    <property type="term" value="P:thiamine diphosphate biosynthetic process"/>
    <property type="evidence" value="ECO:0007669"/>
    <property type="project" value="InterPro"/>
</dbReference>
<dbReference type="SUPFAM" id="SSF63862">
    <property type="entry name" value="Thiamin pyrophosphokinase, substrate-binding domain"/>
    <property type="match status" value="1"/>
</dbReference>
<feature type="domain" description="Thiamin pyrophosphokinase catalytic" evidence="15">
    <location>
        <begin position="90"/>
        <end position="215"/>
    </location>
</feature>
<gene>
    <name evidence="17" type="ORF">ANCCEY_08638</name>
</gene>
<dbReference type="EMBL" id="KE125056">
    <property type="protein sequence ID" value="EPB72284.1"/>
    <property type="molecule type" value="Genomic_DNA"/>
</dbReference>
<dbReference type="Gene3D" id="3.50.50.60">
    <property type="entry name" value="FAD/NAD(P)-binding domain"/>
    <property type="match status" value="1"/>
</dbReference>
<evidence type="ECO:0000259" key="16">
    <source>
        <dbReference type="Pfam" id="PF07992"/>
    </source>
</evidence>
<name>A0A0D6LK16_9BILA</name>
<evidence type="ECO:0000256" key="10">
    <source>
        <dbReference type="ARBA" id="ARBA00023002"/>
    </source>
</evidence>